<dbReference type="PIRSF" id="PIRSF000521">
    <property type="entry name" value="Transaminase_4ab_Lys_Orn"/>
    <property type="match status" value="1"/>
</dbReference>
<name>A0A0A9W483_LYGHE</name>
<dbReference type="AlphaFoldDB" id="A0A0A9W483"/>
<gene>
    <name evidence="4" type="primary">Agxt2l1_0</name>
    <name evidence="5" type="synonym">Agxt2l1_1</name>
    <name evidence="4" type="ORF">CM83_46637</name>
    <name evidence="5" type="ORF">CM83_46638</name>
</gene>
<evidence type="ECO:0000313" key="6">
    <source>
        <dbReference type="EMBL" id="JAG60698.1"/>
    </source>
</evidence>
<dbReference type="EMBL" id="GBRD01003897">
    <property type="protein sequence ID" value="JAG61924.1"/>
    <property type="molecule type" value="Transcribed_RNA"/>
</dbReference>
<dbReference type="InterPro" id="IPR015422">
    <property type="entry name" value="PyrdxlP-dep_Trfase_small"/>
</dbReference>
<reference evidence="4" key="1">
    <citation type="journal article" date="2014" name="PLoS ONE">
        <title>Transcriptome-Based Identification of ABC Transporters in the Western Tarnished Plant Bug Lygus hesperus.</title>
        <authorList>
            <person name="Hull J.J."/>
            <person name="Chaney K."/>
            <person name="Geib S.M."/>
            <person name="Fabrick J.A."/>
            <person name="Brent C.S."/>
            <person name="Walsh D."/>
            <person name="Lavine L.C."/>
        </authorList>
    </citation>
    <scope>NUCLEOTIDE SEQUENCE</scope>
</reference>
<dbReference type="PANTHER" id="PTHR45688">
    <property type="match status" value="1"/>
</dbReference>
<keyword evidence="2 3" id="KW-0663">Pyridoxal phosphate</keyword>
<dbReference type="SUPFAM" id="SSF53383">
    <property type="entry name" value="PLP-dependent transferases"/>
    <property type="match status" value="1"/>
</dbReference>
<dbReference type="InterPro" id="IPR049704">
    <property type="entry name" value="Aminotrans_3_PPA_site"/>
</dbReference>
<dbReference type="Gene3D" id="3.40.640.10">
    <property type="entry name" value="Type I PLP-dependent aspartate aminotransferase-like (Major domain)"/>
    <property type="match status" value="1"/>
</dbReference>
<dbReference type="Pfam" id="PF00202">
    <property type="entry name" value="Aminotran_3"/>
    <property type="match status" value="1"/>
</dbReference>
<proteinExistence type="inferred from homology"/>
<organism evidence="4">
    <name type="scientific">Lygus hesperus</name>
    <name type="common">Western plant bug</name>
    <dbReference type="NCBI Taxonomy" id="30085"/>
    <lineage>
        <taxon>Eukaryota</taxon>
        <taxon>Metazoa</taxon>
        <taxon>Ecdysozoa</taxon>
        <taxon>Arthropoda</taxon>
        <taxon>Hexapoda</taxon>
        <taxon>Insecta</taxon>
        <taxon>Pterygota</taxon>
        <taxon>Neoptera</taxon>
        <taxon>Paraneoptera</taxon>
        <taxon>Hemiptera</taxon>
        <taxon>Heteroptera</taxon>
        <taxon>Panheteroptera</taxon>
        <taxon>Cimicomorpha</taxon>
        <taxon>Miridae</taxon>
        <taxon>Mirini</taxon>
        <taxon>Lygus</taxon>
    </lineage>
</organism>
<dbReference type="InterPro" id="IPR015421">
    <property type="entry name" value="PyrdxlP-dep_Trfase_major"/>
</dbReference>
<keyword evidence="4" id="KW-0808">Transferase</keyword>
<accession>A0A0A9W483</accession>
<protein>
    <submittedName>
        <fullName evidence="4">Alanine--glyoxylate aminotransferase 2-like 1</fullName>
    </submittedName>
</protein>
<dbReference type="CDD" id="cd00610">
    <property type="entry name" value="OAT_like"/>
    <property type="match status" value="1"/>
</dbReference>
<dbReference type="GO" id="GO:0030170">
    <property type="term" value="F:pyridoxal phosphate binding"/>
    <property type="evidence" value="ECO:0007669"/>
    <property type="project" value="InterPro"/>
</dbReference>
<evidence type="ECO:0000256" key="3">
    <source>
        <dbReference type="RuleBase" id="RU003560"/>
    </source>
</evidence>
<evidence type="ECO:0000313" key="4">
    <source>
        <dbReference type="EMBL" id="JAF99654.1"/>
    </source>
</evidence>
<reference evidence="6" key="3">
    <citation type="submission" date="2014-09" db="EMBL/GenBank/DDBJ databases">
        <authorList>
            <person name="Magalhaes I.L.F."/>
            <person name="Oliveira U."/>
            <person name="Santos F.R."/>
            <person name="Vidigal T.H.D.A."/>
            <person name="Brescovit A.D."/>
            <person name="Santos A.J."/>
        </authorList>
    </citation>
    <scope>NUCLEOTIDE SEQUENCE</scope>
</reference>
<dbReference type="GO" id="GO:0008483">
    <property type="term" value="F:transaminase activity"/>
    <property type="evidence" value="ECO:0007669"/>
    <property type="project" value="UniProtKB-KW"/>
</dbReference>
<dbReference type="PROSITE" id="PS00600">
    <property type="entry name" value="AA_TRANSFER_CLASS_3"/>
    <property type="match status" value="1"/>
</dbReference>
<dbReference type="GO" id="GO:0005739">
    <property type="term" value="C:mitochondrion"/>
    <property type="evidence" value="ECO:0007669"/>
    <property type="project" value="TreeGrafter"/>
</dbReference>
<sequence>MDVKEHMPKHDTLNLRKRHVGESCKLFFRSDPIKIVKAKGQYMYDETGVKYLDCMNNVAHVGHCDETVVNAATQQMAILNTNNRFLHDNLVLCAKRLTATLPEPLSVCYFVNSGSEANDLALRIARAYSMQYDVICLEQAYHGHLSSLIDISPYKYEVGKFPKKEWVHVAAIPDSYRGKYRGENSEEIGELYAREVEELVKDAEAKGRKIGAFIAESAPSCGGQIIFPPGYLKKVYKCVRAAGGVCIADEVQVGFGRVGKHWWAFELQDVVPDIITVGKSMGNGHPVSAVVTTKEISMAFKDNGMEYFNTFGGNPVSCAAALSVMEVVERDGLSQHAAEVGDYTIALLNELKEKHPTIGDVRGIGLFIGVELVENRETREPATALAQHVITMLKENKILMSSDGPDRNVLKLKPPMVFSKQDADLVIKILDEILTDVEE</sequence>
<reference evidence="4" key="2">
    <citation type="submission" date="2014-07" db="EMBL/GenBank/DDBJ databases">
        <authorList>
            <person name="Hull J."/>
        </authorList>
    </citation>
    <scope>NUCLEOTIDE SEQUENCE</scope>
</reference>
<dbReference type="EMBL" id="GBHO01043949">
    <property type="protein sequence ID" value="JAF99654.1"/>
    <property type="molecule type" value="Transcribed_RNA"/>
</dbReference>
<keyword evidence="4" id="KW-0032">Aminotransferase</keyword>
<dbReference type="InterPro" id="IPR005814">
    <property type="entry name" value="Aminotrans_3"/>
</dbReference>
<dbReference type="EMBL" id="GBHO01043948">
    <property type="protein sequence ID" value="JAF99655.1"/>
    <property type="molecule type" value="Transcribed_RNA"/>
</dbReference>
<comment type="similarity">
    <text evidence="1 3">Belongs to the class-III pyridoxal-phosphate-dependent aminotransferase family.</text>
</comment>
<dbReference type="InterPro" id="IPR015424">
    <property type="entry name" value="PyrdxlP-dep_Trfase"/>
</dbReference>
<dbReference type="Gene3D" id="3.90.1150.10">
    <property type="entry name" value="Aspartate Aminotransferase, domain 1"/>
    <property type="match status" value="1"/>
</dbReference>
<dbReference type="EMBL" id="GBRD01005123">
    <property type="protein sequence ID" value="JAG60698.1"/>
    <property type="molecule type" value="Transcribed_RNA"/>
</dbReference>
<evidence type="ECO:0000256" key="1">
    <source>
        <dbReference type="ARBA" id="ARBA00008954"/>
    </source>
</evidence>
<evidence type="ECO:0000313" key="5">
    <source>
        <dbReference type="EMBL" id="JAF99655.1"/>
    </source>
</evidence>
<evidence type="ECO:0000256" key="2">
    <source>
        <dbReference type="ARBA" id="ARBA00022898"/>
    </source>
</evidence>
<dbReference type="PANTHER" id="PTHR45688:SF13">
    <property type="entry name" value="ALANINE--GLYOXYLATE AMINOTRANSFERASE 2-LIKE"/>
    <property type="match status" value="1"/>
</dbReference>